<keyword evidence="3" id="KW-1185">Reference proteome</keyword>
<protein>
    <recommendedName>
        <fullName evidence="1">Glycoside hydrolase 123 catalytic domain-containing protein</fullName>
    </recommendedName>
</protein>
<name>A0A0J6FVD0_9BACL</name>
<comment type="caution">
    <text evidence="2">The sequence shown here is derived from an EMBL/GenBank/DDBJ whole genome shotgun (WGS) entry which is preliminary data.</text>
</comment>
<dbReference type="PATRIC" id="fig|157733.3.peg.2838"/>
<accession>A0A0J6FVD0</accession>
<reference evidence="2" key="1">
    <citation type="submission" date="2015-06" db="EMBL/GenBank/DDBJ databases">
        <authorList>
            <person name="Liu B."/>
            <person name="Wang J."/>
            <person name="Zhu Y."/>
            <person name="Liu G."/>
            <person name="Chen Q."/>
            <person name="Zheng C."/>
            <person name="Che J."/>
            <person name="Ge C."/>
            <person name="Shi H."/>
            <person name="Pan Z."/>
            <person name="Liu X."/>
        </authorList>
    </citation>
    <scope>NUCLEOTIDE SEQUENCE [LARGE SCALE GENOMIC DNA]</scope>
    <source>
        <strain evidence="2">DSM 16346</strain>
    </source>
</reference>
<evidence type="ECO:0000313" key="2">
    <source>
        <dbReference type="EMBL" id="KMM38317.1"/>
    </source>
</evidence>
<evidence type="ECO:0000313" key="3">
    <source>
        <dbReference type="Proteomes" id="UP000035996"/>
    </source>
</evidence>
<dbReference type="EMBL" id="LELK01000001">
    <property type="protein sequence ID" value="KMM38317.1"/>
    <property type="molecule type" value="Genomic_DNA"/>
</dbReference>
<proteinExistence type="predicted"/>
<dbReference type="InterPro" id="IPR025150">
    <property type="entry name" value="GH123_cat"/>
</dbReference>
<organism evidence="2 3">
    <name type="scientific">Guptibacillus hwajinpoensis</name>
    <dbReference type="NCBI Taxonomy" id="208199"/>
    <lineage>
        <taxon>Bacteria</taxon>
        <taxon>Bacillati</taxon>
        <taxon>Bacillota</taxon>
        <taxon>Bacilli</taxon>
        <taxon>Bacillales</taxon>
        <taxon>Guptibacillaceae</taxon>
        <taxon>Guptibacillus</taxon>
    </lineage>
</organism>
<evidence type="ECO:0000259" key="1">
    <source>
        <dbReference type="Pfam" id="PF13320"/>
    </source>
</evidence>
<dbReference type="STRING" id="157733.AB986_03120"/>
<sequence length="549" mass="63847">MIIETKLVSSLTKVFADEDLAEPYVSFASALLGETYSFQVAYRSDKLVKEMKVEIHSQLNVTARVVGLVPSEYPCHFDYDDHTLRHTPGLYPDPLFPIIEEEGLTAFPNQWRSIWITVDIEQDVRPGDHQIEIALICTNGDHIKETFQLNVTDANLPEQGVIHTEWLHTDCIASIYQLEIFSDKYWDTVEKYVKTAADHHINMILTPLFTPPLDTEIGGERPTVQLVDVTKEGEKYTFHFEKLLRWFKMCQNNGIRYFEFSHLFSQWGAKHPPKIIGNVHGKKQKLFGWETDATSQDYRSFLAQFLPALIQLLEESDLTDYCYFHISDEPRMEHLESYTNASRVMNDYLGDLPIIDALSDYAFYEKGLIKNPVSANDHITPFLENNVPGLWTYYCTSQYKEVSNRFFNMPSSRNRILGMQLYKFNLQGFLHWGFNFWYSSYSQKKIDPFRNTDANYSFPSGDAFLVYPGEEGPIESLRLEVLREAFQDHSALQLLESYIGREQTLHLLENNLEQPLTFSHYPKEAAWLLAKRDEINERIKLEINVHTHK</sequence>
<gene>
    <name evidence="2" type="ORF">AB986_03120</name>
</gene>
<dbReference type="AlphaFoldDB" id="A0A0J6FVD0"/>
<feature type="domain" description="Glycoside hydrolase 123 catalytic" evidence="1">
    <location>
        <begin position="166"/>
        <end position="495"/>
    </location>
</feature>
<dbReference type="Proteomes" id="UP000035996">
    <property type="component" value="Unassembled WGS sequence"/>
</dbReference>
<dbReference type="Pfam" id="PF13320">
    <property type="entry name" value="GH123_cat"/>
    <property type="match status" value="1"/>
</dbReference>